<dbReference type="HOGENOM" id="CLU_647404_0_0_1"/>
<accession>T0L002</accession>
<dbReference type="AlphaFoldDB" id="T0L002"/>
<dbReference type="EMBL" id="KE647220">
    <property type="protein sequence ID" value="EQB60862.1"/>
    <property type="molecule type" value="Genomic_DNA"/>
</dbReference>
<gene>
    <name evidence="1" type="ORF">NAPIS_ORF01568</name>
</gene>
<evidence type="ECO:0000313" key="2">
    <source>
        <dbReference type="Proteomes" id="UP000053780"/>
    </source>
</evidence>
<reference evidence="1 2" key="1">
    <citation type="journal article" date="2013" name="BMC Genomics">
        <title>Genome sequencing and comparative genomics of honey bee microsporidia, Nosema apis reveal novel insights into host-parasite interactions.</title>
        <authorList>
            <person name="Chen Yp."/>
            <person name="Pettis J.S."/>
            <person name="Zhao Y."/>
            <person name="Liu X."/>
            <person name="Tallon L.J."/>
            <person name="Sadzewicz L.D."/>
            <person name="Li R."/>
            <person name="Zheng H."/>
            <person name="Huang S."/>
            <person name="Zhang X."/>
            <person name="Hamilton M.C."/>
            <person name="Pernal S.F."/>
            <person name="Melathopoulos A.P."/>
            <person name="Yan X."/>
            <person name="Evans J.D."/>
        </authorList>
    </citation>
    <scope>NUCLEOTIDE SEQUENCE [LARGE SCALE GENOMIC DNA]</scope>
    <source>
        <strain evidence="1 2">BRL 01</strain>
    </source>
</reference>
<keyword evidence="2" id="KW-1185">Reference proteome</keyword>
<name>T0L002_9MICR</name>
<dbReference type="VEuPathDB" id="MicrosporidiaDB:NAPIS_ORF01568"/>
<evidence type="ECO:0000313" key="1">
    <source>
        <dbReference type="EMBL" id="EQB60862.1"/>
    </source>
</evidence>
<sequence>MLDEIYPEYKLTTYLVDPINLNMCYLFIENILSKEIKHYTIFLNDEKSLQIVKNKILCDNILVNSKFDKCFNNFLNFQKEIYEFKFKPIQFHIVKYNDILKIIYSNLLMIVHNVDKTNLVKFNLHLNTELYQFKTIYSMLNNLNIILSISFQLKNSNISILNPPLYNLTNLKKLEILITDRMFNCNNFTSLCLKKKIEQINKKSVYAYFFCIKQKIYKNHVIKYVLHNIMSIENKLSKYTFILCFIKIFNNTNTYAKKNRIYKLLVVILLHIKKNIIDTNNEETLTLLYNITRNYDSRSLKNNCSNEMCFLKNSNDTDMIRILIYQYTFFIFTRNDINIVQIEKLFLRSQYYELLWLIIKCCIMVTYNIFNIDL</sequence>
<organism evidence="1 2">
    <name type="scientific">Vairimorpha apis BRL 01</name>
    <dbReference type="NCBI Taxonomy" id="1037528"/>
    <lineage>
        <taxon>Eukaryota</taxon>
        <taxon>Fungi</taxon>
        <taxon>Fungi incertae sedis</taxon>
        <taxon>Microsporidia</taxon>
        <taxon>Nosematidae</taxon>
        <taxon>Vairimorpha</taxon>
    </lineage>
</organism>
<protein>
    <submittedName>
        <fullName evidence="1">Uncharacterized protein</fullName>
    </submittedName>
</protein>
<dbReference type="Proteomes" id="UP000053780">
    <property type="component" value="Unassembled WGS sequence"/>
</dbReference>
<proteinExistence type="predicted"/>